<dbReference type="GO" id="GO:0003723">
    <property type="term" value="F:RNA binding"/>
    <property type="evidence" value="ECO:0007669"/>
    <property type="project" value="UniProtKB-UniRule"/>
</dbReference>
<keyword evidence="5 11" id="KW-0479">Metal-binding</keyword>
<accession>A0A1I7W2U8</accession>
<evidence type="ECO:0000256" key="9">
    <source>
        <dbReference type="ARBA" id="ARBA00023211"/>
    </source>
</evidence>
<evidence type="ECO:0000313" key="13">
    <source>
        <dbReference type="Proteomes" id="UP000095285"/>
    </source>
</evidence>
<reference evidence="14" key="2">
    <citation type="submission" date="2016-11" db="UniProtKB">
        <authorList>
            <consortium name="WormBaseParasite"/>
        </authorList>
    </citation>
    <scope>IDENTIFICATION</scope>
</reference>
<evidence type="ECO:0000256" key="5">
    <source>
        <dbReference type="ARBA" id="ARBA00022723"/>
    </source>
</evidence>
<name>A0A1I7W2U8_LOALO</name>
<dbReference type="PANTHER" id="PTHR12439:SF11">
    <property type="entry name" value="URIDYLATE-SPECIFIC ENDORIBONUCLEASE"/>
    <property type="match status" value="1"/>
</dbReference>
<evidence type="ECO:0000256" key="7">
    <source>
        <dbReference type="ARBA" id="ARBA00022801"/>
    </source>
</evidence>
<keyword evidence="4 11" id="KW-0540">Nuclease</keyword>
<evidence type="ECO:0000256" key="3">
    <source>
        <dbReference type="ARBA" id="ARBA00011245"/>
    </source>
</evidence>
<dbReference type="PANTHER" id="PTHR12439">
    <property type="entry name" value="PLACENTAL PROTEIN 11-RELATED"/>
    <property type="match status" value="1"/>
</dbReference>
<keyword evidence="13" id="KW-1185">Reference proteome</keyword>
<dbReference type="GO" id="GO:0046872">
    <property type="term" value="F:metal ion binding"/>
    <property type="evidence" value="ECO:0007669"/>
    <property type="project" value="UniProtKB-UniRule"/>
</dbReference>
<keyword evidence="8 11" id="KW-0694">RNA-binding</keyword>
<dbReference type="WBParaSite" id="EN70_9044">
    <property type="protein sequence ID" value="EN70_9044"/>
    <property type="gene ID" value="EN70_9044"/>
</dbReference>
<dbReference type="PROSITE" id="PS51959">
    <property type="entry name" value="ENDOU"/>
    <property type="match status" value="1"/>
</dbReference>
<evidence type="ECO:0000313" key="14">
    <source>
        <dbReference type="WBParaSite" id="EN70_9044"/>
    </source>
</evidence>
<evidence type="ECO:0000256" key="11">
    <source>
        <dbReference type="RuleBase" id="RU367085"/>
    </source>
</evidence>
<dbReference type="InterPro" id="IPR037227">
    <property type="entry name" value="EndoU-like"/>
</dbReference>
<keyword evidence="6 11" id="KW-0255">Endonuclease</keyword>
<proteinExistence type="inferred from homology"/>
<feature type="signal peptide" evidence="11">
    <location>
        <begin position="1"/>
        <end position="26"/>
    </location>
</feature>
<feature type="chain" id="PRO_5026375833" evidence="11">
    <location>
        <begin position="27"/>
        <end position="325"/>
    </location>
</feature>
<keyword evidence="9 11" id="KW-0464">Manganese</keyword>
<dbReference type="GO" id="GO:0004521">
    <property type="term" value="F:RNA endonuclease activity"/>
    <property type="evidence" value="ECO:0007669"/>
    <property type="project" value="UniProtKB-UniRule"/>
</dbReference>
<dbReference type="Proteomes" id="UP000095285">
    <property type="component" value="Unassembled WGS sequence"/>
</dbReference>
<dbReference type="Pfam" id="PF09412">
    <property type="entry name" value="XendoU"/>
    <property type="match status" value="2"/>
</dbReference>
<dbReference type="AlphaFoldDB" id="A0A1I7W2U8"/>
<organism evidence="13 14">
    <name type="scientific">Loa loa</name>
    <name type="common">Eye worm</name>
    <name type="synonym">Filaria loa</name>
    <dbReference type="NCBI Taxonomy" id="7209"/>
    <lineage>
        <taxon>Eukaryota</taxon>
        <taxon>Metazoa</taxon>
        <taxon>Ecdysozoa</taxon>
        <taxon>Nematoda</taxon>
        <taxon>Chromadorea</taxon>
        <taxon>Rhabditida</taxon>
        <taxon>Spirurina</taxon>
        <taxon>Spiruromorpha</taxon>
        <taxon>Filarioidea</taxon>
        <taxon>Onchocercidae</taxon>
        <taxon>Loa</taxon>
    </lineage>
</organism>
<protein>
    <submittedName>
        <fullName evidence="14">Endoribonuclease</fullName>
    </submittedName>
</protein>
<evidence type="ECO:0000256" key="10">
    <source>
        <dbReference type="ARBA" id="ARBA00023239"/>
    </source>
</evidence>
<dbReference type="CDD" id="cd21159">
    <property type="entry name" value="XendoU"/>
    <property type="match status" value="1"/>
</dbReference>
<dbReference type="SUPFAM" id="SSF142877">
    <property type="entry name" value="EndoU-like"/>
    <property type="match status" value="1"/>
</dbReference>
<dbReference type="InterPro" id="IPR039787">
    <property type="entry name" value="ENDOU"/>
</dbReference>
<keyword evidence="10" id="KW-0456">Lyase</keyword>
<keyword evidence="7 11" id="KW-0378">Hydrolase</keyword>
<evidence type="ECO:0000256" key="6">
    <source>
        <dbReference type="ARBA" id="ARBA00022759"/>
    </source>
</evidence>
<evidence type="ECO:0000256" key="4">
    <source>
        <dbReference type="ARBA" id="ARBA00022722"/>
    </source>
</evidence>
<dbReference type="GO" id="GO:0016787">
    <property type="term" value="F:hydrolase activity"/>
    <property type="evidence" value="ECO:0007669"/>
    <property type="project" value="UniProtKB-KW"/>
</dbReference>
<reference evidence="13" key="1">
    <citation type="submission" date="2012-04" db="EMBL/GenBank/DDBJ databases">
        <title>The Genome Sequence of Loa loa.</title>
        <authorList>
            <consortium name="The Broad Institute Genome Sequencing Platform"/>
            <consortium name="Broad Institute Genome Sequencing Center for Infectious Disease"/>
            <person name="Nutman T.B."/>
            <person name="Fink D.L."/>
            <person name="Russ C."/>
            <person name="Young S."/>
            <person name="Zeng Q."/>
            <person name="Gargeya S."/>
            <person name="Alvarado L."/>
            <person name="Berlin A."/>
            <person name="Chapman S.B."/>
            <person name="Chen Z."/>
            <person name="Freedman E."/>
            <person name="Gellesch M."/>
            <person name="Goldberg J."/>
            <person name="Griggs A."/>
            <person name="Gujja S."/>
            <person name="Heilman E.R."/>
            <person name="Heiman D."/>
            <person name="Howarth C."/>
            <person name="Mehta T."/>
            <person name="Neiman D."/>
            <person name="Pearson M."/>
            <person name="Roberts A."/>
            <person name="Saif S."/>
            <person name="Shea T."/>
            <person name="Shenoy N."/>
            <person name="Sisk P."/>
            <person name="Stolte C."/>
            <person name="Sykes S."/>
            <person name="White J."/>
            <person name="Yandava C."/>
            <person name="Haas B."/>
            <person name="Henn M.R."/>
            <person name="Nusbaum C."/>
            <person name="Birren B."/>
        </authorList>
    </citation>
    <scope>NUCLEOTIDE SEQUENCE [LARGE SCALE GENOMIC DNA]</scope>
</reference>
<evidence type="ECO:0000256" key="1">
    <source>
        <dbReference type="ARBA" id="ARBA00001936"/>
    </source>
</evidence>
<evidence type="ECO:0000256" key="2">
    <source>
        <dbReference type="ARBA" id="ARBA00010168"/>
    </source>
</evidence>
<dbReference type="InterPro" id="IPR018998">
    <property type="entry name" value="EndoU_C"/>
</dbReference>
<keyword evidence="11" id="KW-0732">Signal</keyword>
<comment type="subunit">
    <text evidence="3 11">Monomer.</text>
</comment>
<evidence type="ECO:0000259" key="12">
    <source>
        <dbReference type="PROSITE" id="PS51959"/>
    </source>
</evidence>
<sequence>MVITVWYVSFLYLIAILSDILDGTEKVPGNNVTSIPDGARYQKLQEFLVLDSEVVNMVNELRQYDSNKLDDEQIILDYQEHMTSLGSGDKAKRRLFKWIDPNALKRNTFRKWIALSDEYQPEVGIEEKNTPKKKKAIDDYLDAILNTTVWKSLYQFLLRKGYPYSNNMRTFRAWIKQLWFEGYSRKQGFIDSSGFEHVFMGENNLIIMDIPLNDLLVAPLIWIIRGKGGADNEGELNILAVVQFNWGKYLKRTGSFFLGTSPEFDLALYTLCFITRRSNNICKFQLNECPFFITSYSLMQKGKNFVGSVYPIPGPFTDKCRRYNS</sequence>
<comment type="similarity">
    <text evidence="2 11">Belongs to the ENDOU family.</text>
</comment>
<comment type="cofactor">
    <cofactor evidence="1 11">
        <name>Mn(2+)</name>
        <dbReference type="ChEBI" id="CHEBI:29035"/>
    </cofactor>
</comment>
<feature type="domain" description="EndoU" evidence="12">
    <location>
        <begin position="50"/>
        <end position="315"/>
    </location>
</feature>
<evidence type="ECO:0000256" key="8">
    <source>
        <dbReference type="ARBA" id="ARBA00022884"/>
    </source>
</evidence>
<dbReference type="GO" id="GO:0016829">
    <property type="term" value="F:lyase activity"/>
    <property type="evidence" value="ECO:0007669"/>
    <property type="project" value="UniProtKB-KW"/>
</dbReference>